<feature type="compositionally biased region" description="Polar residues" evidence="7">
    <location>
        <begin position="187"/>
        <end position="198"/>
    </location>
</feature>
<evidence type="ECO:0000313" key="9">
    <source>
        <dbReference type="EnsemblMetazoa" id="XP_019848900.1"/>
    </source>
</evidence>
<accession>A0AAN0IVR1</accession>
<sequence>MPLGRCPLPPDPGYEKTSNYYPPETLDGDYSPPGRIRPEAREIASRHTKGVIAMILSNEGMSREPSSTRKKLIYSTDKETPKNHSAANKRRIREIQVRCQSRQREQSISAERLLPPRQDKYSHVTSKLGHYLPRQSSSGATVQCGERGERGRENEAPSAPTASQYSNRLLQSMSGTNVEAQPKERSSTLQQHSSQSETRPAKLKRNFILENITSASCHTIKQQPKVVELNEETAKRDRIDKSYKKGTVPKYLLERKEEWRREEKERLASLPDPTVPPGHVVMSTSDRLKTLETLKQHQDELLKELQSLSLTADTLRINVKRNQLESRLIEIEDAIKIFSKRRVFVKVDE</sequence>
<reference evidence="10" key="1">
    <citation type="journal article" date="2010" name="Nature">
        <title>The Amphimedon queenslandica genome and the evolution of animal complexity.</title>
        <authorList>
            <person name="Srivastava M."/>
            <person name="Simakov O."/>
            <person name="Chapman J."/>
            <person name="Fahey B."/>
            <person name="Gauthier M.E."/>
            <person name="Mitros T."/>
            <person name="Richards G.S."/>
            <person name="Conaco C."/>
            <person name="Dacre M."/>
            <person name="Hellsten U."/>
            <person name="Larroux C."/>
            <person name="Putnam N.H."/>
            <person name="Stanke M."/>
            <person name="Adamska M."/>
            <person name="Darling A."/>
            <person name="Degnan S.M."/>
            <person name="Oakley T.H."/>
            <person name="Plachetzki D.C."/>
            <person name="Zhai Y."/>
            <person name="Adamski M."/>
            <person name="Calcino A."/>
            <person name="Cummins S.F."/>
            <person name="Goodstein D.M."/>
            <person name="Harris C."/>
            <person name="Jackson D.J."/>
            <person name="Leys S.P."/>
            <person name="Shu S."/>
            <person name="Woodcroft B.J."/>
            <person name="Vervoort M."/>
            <person name="Kosik K.S."/>
            <person name="Manning G."/>
            <person name="Degnan B.M."/>
            <person name="Rokhsar D.S."/>
        </authorList>
    </citation>
    <scope>NUCLEOTIDE SEQUENCE [LARGE SCALE GENOMIC DNA]</scope>
</reference>
<keyword evidence="6" id="KW-0175">Coiled coil</keyword>
<feature type="region of interest" description="Disordered" evidence="7">
    <location>
        <begin position="57"/>
        <end position="203"/>
    </location>
</feature>
<keyword evidence="4" id="KW-0206">Cytoskeleton</keyword>
<dbReference type="EnsemblMetazoa" id="XM_019993341.1">
    <property type="protein sequence ID" value="XP_019848900.1"/>
    <property type="gene ID" value="LOC100637621"/>
</dbReference>
<evidence type="ECO:0000259" key="8">
    <source>
        <dbReference type="PROSITE" id="PS51665"/>
    </source>
</evidence>
<keyword evidence="5" id="KW-0966">Cell projection</keyword>
<feature type="compositionally biased region" description="Basic and acidic residues" evidence="7">
    <location>
        <begin position="146"/>
        <end position="155"/>
    </location>
</feature>
<proteinExistence type="predicted"/>
<dbReference type="InterPro" id="IPR052102">
    <property type="entry name" value="Enkurin_domain-protein"/>
</dbReference>
<organism evidence="9 10">
    <name type="scientific">Amphimedon queenslandica</name>
    <name type="common">Sponge</name>
    <dbReference type="NCBI Taxonomy" id="400682"/>
    <lineage>
        <taxon>Eukaryota</taxon>
        <taxon>Metazoa</taxon>
        <taxon>Porifera</taxon>
        <taxon>Demospongiae</taxon>
        <taxon>Heteroscleromorpha</taxon>
        <taxon>Haplosclerida</taxon>
        <taxon>Niphatidae</taxon>
        <taxon>Amphimedon</taxon>
    </lineage>
</organism>
<dbReference type="GeneID" id="100637621"/>
<keyword evidence="10" id="KW-1185">Reference proteome</keyword>
<dbReference type="GO" id="GO:0005881">
    <property type="term" value="C:cytoplasmic microtubule"/>
    <property type="evidence" value="ECO:0007669"/>
    <property type="project" value="TreeGrafter"/>
</dbReference>
<reference evidence="9" key="2">
    <citation type="submission" date="2024-06" db="UniProtKB">
        <authorList>
            <consortium name="EnsemblMetazoa"/>
        </authorList>
    </citation>
    <scope>IDENTIFICATION</scope>
</reference>
<dbReference type="PROSITE" id="PS51665">
    <property type="entry name" value="ENKURIN"/>
    <property type="match status" value="1"/>
</dbReference>
<protein>
    <recommendedName>
        <fullName evidence="8">Enkurin domain-containing protein</fullName>
    </recommendedName>
</protein>
<feature type="domain" description="Enkurin" evidence="8">
    <location>
        <begin position="254"/>
        <end position="346"/>
    </location>
</feature>
<dbReference type="Pfam" id="PF13864">
    <property type="entry name" value="Enkurin"/>
    <property type="match status" value="1"/>
</dbReference>
<dbReference type="Proteomes" id="UP000007879">
    <property type="component" value="Unassembled WGS sequence"/>
</dbReference>
<evidence type="ECO:0000256" key="1">
    <source>
        <dbReference type="ARBA" id="ARBA00004138"/>
    </source>
</evidence>
<evidence type="ECO:0000313" key="10">
    <source>
        <dbReference type="Proteomes" id="UP000007879"/>
    </source>
</evidence>
<dbReference type="RefSeq" id="XP_019848900.1">
    <property type="nucleotide sequence ID" value="XM_019993341.1"/>
</dbReference>
<dbReference type="PANTHER" id="PTHR21490">
    <property type="entry name" value="ENKURIN-RELATED"/>
    <property type="match status" value="1"/>
</dbReference>
<name>A0AAN0IVR1_AMPQE</name>
<dbReference type="PANTHER" id="PTHR21490:SF2">
    <property type="entry name" value="ENKURIN DOMAIN-CONTAINING PROTEIN 1"/>
    <property type="match status" value="1"/>
</dbReference>
<feature type="compositionally biased region" description="Polar residues" evidence="7">
    <location>
        <begin position="160"/>
        <end position="179"/>
    </location>
</feature>
<dbReference type="InterPro" id="IPR027012">
    <property type="entry name" value="Enkurin_dom"/>
</dbReference>
<feature type="coiled-coil region" evidence="6">
    <location>
        <begin position="288"/>
        <end position="341"/>
    </location>
</feature>
<evidence type="ECO:0000256" key="6">
    <source>
        <dbReference type="SAM" id="Coils"/>
    </source>
</evidence>
<evidence type="ECO:0000256" key="7">
    <source>
        <dbReference type="SAM" id="MobiDB-lite"/>
    </source>
</evidence>
<dbReference type="AlphaFoldDB" id="A0AAN0IVR1"/>
<evidence type="ECO:0000256" key="3">
    <source>
        <dbReference type="ARBA" id="ARBA00022490"/>
    </source>
</evidence>
<comment type="subcellular location">
    <subcellularLocation>
        <location evidence="1">Cell projection</location>
        <location evidence="1">Cilium</location>
    </subcellularLocation>
    <subcellularLocation>
        <location evidence="2">Cytoplasm</location>
        <location evidence="2">Cytoskeleton</location>
    </subcellularLocation>
</comment>
<feature type="region of interest" description="Disordered" evidence="7">
    <location>
        <begin position="1"/>
        <end position="36"/>
    </location>
</feature>
<keyword evidence="3" id="KW-0963">Cytoplasm</keyword>
<evidence type="ECO:0000256" key="2">
    <source>
        <dbReference type="ARBA" id="ARBA00004245"/>
    </source>
</evidence>
<dbReference type="GO" id="GO:0005929">
    <property type="term" value="C:cilium"/>
    <property type="evidence" value="ECO:0007669"/>
    <property type="project" value="UniProtKB-SubCell"/>
</dbReference>
<evidence type="ECO:0000256" key="5">
    <source>
        <dbReference type="ARBA" id="ARBA00023273"/>
    </source>
</evidence>
<evidence type="ECO:0000256" key="4">
    <source>
        <dbReference type="ARBA" id="ARBA00023212"/>
    </source>
</evidence>